<protein>
    <submittedName>
        <fullName evidence="1">Uncharacterized protein</fullName>
    </submittedName>
</protein>
<proteinExistence type="predicted"/>
<reference evidence="1" key="1">
    <citation type="submission" date="2021-02" db="EMBL/GenBank/DDBJ databases">
        <authorList>
            <person name="Nowell W R."/>
        </authorList>
    </citation>
    <scope>NUCLEOTIDE SEQUENCE</scope>
</reference>
<sequence length="28" mass="3239">MKSKDIQKLVLSKYENGDGPTKIFRDLN</sequence>
<evidence type="ECO:0000313" key="2">
    <source>
        <dbReference type="Proteomes" id="UP000663842"/>
    </source>
</evidence>
<comment type="caution">
    <text evidence="1">The sequence shown here is derived from an EMBL/GenBank/DDBJ whole genome shotgun (WGS) entry which is preliminary data.</text>
</comment>
<evidence type="ECO:0000313" key="1">
    <source>
        <dbReference type="EMBL" id="CAF4332705.1"/>
    </source>
</evidence>
<feature type="non-terminal residue" evidence="1">
    <location>
        <position position="28"/>
    </location>
</feature>
<accession>A0A820JXW2</accession>
<dbReference type="EMBL" id="CAJOBF010013733">
    <property type="protein sequence ID" value="CAF4332705.1"/>
    <property type="molecule type" value="Genomic_DNA"/>
</dbReference>
<gene>
    <name evidence="1" type="ORF">UXM345_LOCUS35086</name>
</gene>
<dbReference type="AlphaFoldDB" id="A0A820JXW2"/>
<dbReference type="Proteomes" id="UP000663842">
    <property type="component" value="Unassembled WGS sequence"/>
</dbReference>
<organism evidence="1 2">
    <name type="scientific">Rotaria magnacalcarata</name>
    <dbReference type="NCBI Taxonomy" id="392030"/>
    <lineage>
        <taxon>Eukaryota</taxon>
        <taxon>Metazoa</taxon>
        <taxon>Spiralia</taxon>
        <taxon>Gnathifera</taxon>
        <taxon>Rotifera</taxon>
        <taxon>Eurotatoria</taxon>
        <taxon>Bdelloidea</taxon>
        <taxon>Philodinida</taxon>
        <taxon>Philodinidae</taxon>
        <taxon>Rotaria</taxon>
    </lineage>
</organism>
<name>A0A820JXW2_9BILA</name>